<name>A0A8W8I4S2_MAGGI</name>
<evidence type="ECO:0008006" key="7">
    <source>
        <dbReference type="Google" id="ProtNLM"/>
    </source>
</evidence>
<organism evidence="5 6">
    <name type="scientific">Magallana gigas</name>
    <name type="common">Pacific oyster</name>
    <name type="synonym">Crassostrea gigas</name>
    <dbReference type="NCBI Taxonomy" id="29159"/>
    <lineage>
        <taxon>Eukaryota</taxon>
        <taxon>Metazoa</taxon>
        <taxon>Spiralia</taxon>
        <taxon>Lophotrochozoa</taxon>
        <taxon>Mollusca</taxon>
        <taxon>Bivalvia</taxon>
        <taxon>Autobranchia</taxon>
        <taxon>Pteriomorphia</taxon>
        <taxon>Ostreida</taxon>
        <taxon>Ostreoidea</taxon>
        <taxon>Ostreidae</taxon>
        <taxon>Magallana</taxon>
    </lineage>
</organism>
<evidence type="ECO:0000256" key="1">
    <source>
        <dbReference type="ARBA" id="ARBA00001933"/>
    </source>
</evidence>
<dbReference type="InterPro" id="IPR015424">
    <property type="entry name" value="PyrdxlP-dep_Trfase"/>
</dbReference>
<proteinExistence type="predicted"/>
<dbReference type="GO" id="GO:0008483">
    <property type="term" value="F:transaminase activity"/>
    <property type="evidence" value="ECO:0007669"/>
    <property type="project" value="UniProtKB-KW"/>
</dbReference>
<sequence>MRSRISELGLVIYPGKVLNADCFRIGTIGNLFPEDFHELLAAIEEVCKEMNIMLPIT</sequence>
<accession>A0A8W8I4S2</accession>
<keyword evidence="6" id="KW-1185">Reference proteome</keyword>
<dbReference type="AlphaFoldDB" id="A0A8W8I4S2"/>
<keyword evidence="3" id="KW-0808">Transferase</keyword>
<comment type="cofactor">
    <cofactor evidence="1">
        <name>pyridoxal 5'-phosphate</name>
        <dbReference type="ChEBI" id="CHEBI:597326"/>
    </cofactor>
</comment>
<dbReference type="Proteomes" id="UP000005408">
    <property type="component" value="Unassembled WGS sequence"/>
</dbReference>
<evidence type="ECO:0000256" key="4">
    <source>
        <dbReference type="ARBA" id="ARBA00022898"/>
    </source>
</evidence>
<dbReference type="Gene3D" id="3.90.1150.10">
    <property type="entry name" value="Aspartate Aminotransferase, domain 1"/>
    <property type="match status" value="1"/>
</dbReference>
<evidence type="ECO:0000256" key="2">
    <source>
        <dbReference type="ARBA" id="ARBA00022576"/>
    </source>
</evidence>
<keyword evidence="2" id="KW-0032">Aminotransferase</keyword>
<reference evidence="5" key="1">
    <citation type="submission" date="2022-08" db="UniProtKB">
        <authorList>
            <consortium name="EnsemblMetazoa"/>
        </authorList>
    </citation>
    <scope>IDENTIFICATION</scope>
    <source>
        <strain evidence="5">05x7-T-G4-1.051#20</strain>
    </source>
</reference>
<dbReference type="EnsemblMetazoa" id="G12564.3">
    <property type="protein sequence ID" value="G12564.3:cds"/>
    <property type="gene ID" value="G12564"/>
</dbReference>
<keyword evidence="4" id="KW-0663">Pyridoxal phosphate</keyword>
<protein>
    <recommendedName>
        <fullName evidence="7">2-aminoethylphosphonate--pyruvate transaminase</fullName>
    </recommendedName>
</protein>
<evidence type="ECO:0000256" key="3">
    <source>
        <dbReference type="ARBA" id="ARBA00022679"/>
    </source>
</evidence>
<dbReference type="InterPro" id="IPR015422">
    <property type="entry name" value="PyrdxlP-dep_Trfase_small"/>
</dbReference>
<dbReference type="PANTHER" id="PTHR42778:SF1">
    <property type="entry name" value="2-AMINOETHYLPHOSPHONATE--PYRUVATE TRANSAMINASE"/>
    <property type="match status" value="1"/>
</dbReference>
<evidence type="ECO:0000313" key="5">
    <source>
        <dbReference type="EnsemblMetazoa" id="G12564.3:cds"/>
    </source>
</evidence>
<dbReference type="PANTHER" id="PTHR42778">
    <property type="entry name" value="2-AMINOETHYLPHOSPHONATE--PYRUVATE TRANSAMINASE"/>
    <property type="match status" value="1"/>
</dbReference>
<evidence type="ECO:0000313" key="6">
    <source>
        <dbReference type="Proteomes" id="UP000005408"/>
    </source>
</evidence>
<dbReference type="SUPFAM" id="SSF53383">
    <property type="entry name" value="PLP-dependent transferases"/>
    <property type="match status" value="1"/>
</dbReference>